<dbReference type="InParanoid" id="D7ELE6"/>
<evidence type="ECO:0000313" key="2">
    <source>
        <dbReference type="Proteomes" id="UP000007266"/>
    </source>
</evidence>
<dbReference type="Proteomes" id="UP000007266">
    <property type="component" value="Unassembled WGS sequence"/>
</dbReference>
<name>D7ELE6_TRICA</name>
<accession>D7ELE6</accession>
<sequence length="112" mass="13112">MAITYPVIKRSDRKFGLGRLIYELQLAIQFSWSKSSQIFKRLKTCNFSNVDVERNERESNSSGFSKSYHRGLALCTHISPEKYNQRVGERSICRLDVIRQNSLHWRAYPSPN</sequence>
<evidence type="ECO:0000313" key="1">
    <source>
        <dbReference type="EMBL" id="EFA12061.1"/>
    </source>
</evidence>
<reference evidence="1 2" key="1">
    <citation type="journal article" date="2008" name="Nature">
        <title>The genome of the model beetle and pest Tribolium castaneum.</title>
        <authorList>
            <consortium name="Tribolium Genome Sequencing Consortium"/>
            <person name="Richards S."/>
            <person name="Gibbs R.A."/>
            <person name="Weinstock G.M."/>
            <person name="Brown S.J."/>
            <person name="Denell R."/>
            <person name="Beeman R.W."/>
            <person name="Gibbs R."/>
            <person name="Beeman R.W."/>
            <person name="Brown S.J."/>
            <person name="Bucher G."/>
            <person name="Friedrich M."/>
            <person name="Grimmelikhuijzen C.J."/>
            <person name="Klingler M."/>
            <person name="Lorenzen M."/>
            <person name="Richards S."/>
            <person name="Roth S."/>
            <person name="Schroder R."/>
            <person name="Tautz D."/>
            <person name="Zdobnov E.M."/>
            <person name="Muzny D."/>
            <person name="Gibbs R.A."/>
            <person name="Weinstock G.M."/>
            <person name="Attaway T."/>
            <person name="Bell S."/>
            <person name="Buhay C.J."/>
            <person name="Chandrabose M.N."/>
            <person name="Chavez D."/>
            <person name="Clerk-Blankenburg K.P."/>
            <person name="Cree A."/>
            <person name="Dao M."/>
            <person name="Davis C."/>
            <person name="Chacko J."/>
            <person name="Dinh H."/>
            <person name="Dugan-Rocha S."/>
            <person name="Fowler G."/>
            <person name="Garner T.T."/>
            <person name="Garnes J."/>
            <person name="Gnirke A."/>
            <person name="Hawes A."/>
            <person name="Hernandez J."/>
            <person name="Hines S."/>
            <person name="Holder M."/>
            <person name="Hume J."/>
            <person name="Jhangiani S.N."/>
            <person name="Joshi V."/>
            <person name="Khan Z.M."/>
            <person name="Jackson L."/>
            <person name="Kovar C."/>
            <person name="Kowis A."/>
            <person name="Lee S."/>
            <person name="Lewis L.R."/>
            <person name="Margolis J."/>
            <person name="Morgan M."/>
            <person name="Nazareth L.V."/>
            <person name="Nguyen N."/>
            <person name="Okwuonu G."/>
            <person name="Parker D."/>
            <person name="Richards S."/>
            <person name="Ruiz S.J."/>
            <person name="Santibanez J."/>
            <person name="Savard J."/>
            <person name="Scherer S.E."/>
            <person name="Schneider B."/>
            <person name="Sodergren E."/>
            <person name="Tautz D."/>
            <person name="Vattahil S."/>
            <person name="Villasana D."/>
            <person name="White C.S."/>
            <person name="Wright R."/>
            <person name="Park Y."/>
            <person name="Beeman R.W."/>
            <person name="Lord J."/>
            <person name="Oppert B."/>
            <person name="Lorenzen M."/>
            <person name="Brown S."/>
            <person name="Wang L."/>
            <person name="Savard J."/>
            <person name="Tautz D."/>
            <person name="Richards S."/>
            <person name="Weinstock G."/>
            <person name="Gibbs R.A."/>
            <person name="Liu Y."/>
            <person name="Worley K."/>
            <person name="Weinstock G."/>
            <person name="Elsik C.G."/>
            <person name="Reese J.T."/>
            <person name="Elhaik E."/>
            <person name="Landan G."/>
            <person name="Graur D."/>
            <person name="Arensburger P."/>
            <person name="Atkinson P."/>
            <person name="Beeman R.W."/>
            <person name="Beidler J."/>
            <person name="Brown S.J."/>
            <person name="Demuth J.P."/>
            <person name="Drury D.W."/>
            <person name="Du Y.Z."/>
            <person name="Fujiwara H."/>
            <person name="Lorenzen M."/>
            <person name="Maselli V."/>
            <person name="Osanai M."/>
            <person name="Park Y."/>
            <person name="Robertson H.M."/>
            <person name="Tu Z."/>
            <person name="Wang J.J."/>
            <person name="Wang S."/>
            <person name="Richards S."/>
            <person name="Song H."/>
            <person name="Zhang L."/>
            <person name="Sodergren E."/>
            <person name="Werner D."/>
            <person name="Stanke M."/>
            <person name="Morgenstern B."/>
            <person name="Solovyev V."/>
            <person name="Kosarev P."/>
            <person name="Brown G."/>
            <person name="Chen H.C."/>
            <person name="Ermolaeva O."/>
            <person name="Hlavina W."/>
            <person name="Kapustin Y."/>
            <person name="Kiryutin B."/>
            <person name="Kitts P."/>
            <person name="Maglott D."/>
            <person name="Pruitt K."/>
            <person name="Sapojnikov V."/>
            <person name="Souvorov A."/>
            <person name="Mackey A.J."/>
            <person name="Waterhouse R.M."/>
            <person name="Wyder S."/>
            <person name="Zdobnov E.M."/>
            <person name="Zdobnov E.M."/>
            <person name="Wyder S."/>
            <person name="Kriventseva E.V."/>
            <person name="Kadowaki T."/>
            <person name="Bork P."/>
            <person name="Aranda M."/>
            <person name="Bao R."/>
            <person name="Beermann A."/>
            <person name="Berns N."/>
            <person name="Bolognesi R."/>
            <person name="Bonneton F."/>
            <person name="Bopp D."/>
            <person name="Brown S.J."/>
            <person name="Bucher G."/>
            <person name="Butts T."/>
            <person name="Chaumot A."/>
            <person name="Denell R.E."/>
            <person name="Ferrier D.E."/>
            <person name="Friedrich M."/>
            <person name="Gordon C.M."/>
            <person name="Jindra M."/>
            <person name="Klingler M."/>
            <person name="Lan Q."/>
            <person name="Lattorff H.M."/>
            <person name="Laudet V."/>
            <person name="von Levetsow C."/>
            <person name="Liu Z."/>
            <person name="Lutz R."/>
            <person name="Lynch J.A."/>
            <person name="da Fonseca R.N."/>
            <person name="Posnien N."/>
            <person name="Reuter R."/>
            <person name="Roth S."/>
            <person name="Savard J."/>
            <person name="Schinko J.B."/>
            <person name="Schmitt C."/>
            <person name="Schoppmeier M."/>
            <person name="Schroder R."/>
            <person name="Shippy T.D."/>
            <person name="Simonnet F."/>
            <person name="Marques-Souza H."/>
            <person name="Tautz D."/>
            <person name="Tomoyasu Y."/>
            <person name="Trauner J."/>
            <person name="Van der Zee M."/>
            <person name="Vervoort M."/>
            <person name="Wittkopp N."/>
            <person name="Wimmer E.A."/>
            <person name="Yang X."/>
            <person name="Jones A.K."/>
            <person name="Sattelle D.B."/>
            <person name="Ebert P.R."/>
            <person name="Nelson D."/>
            <person name="Scott J.G."/>
            <person name="Beeman R.W."/>
            <person name="Muthukrishnan S."/>
            <person name="Kramer K.J."/>
            <person name="Arakane Y."/>
            <person name="Beeman R.W."/>
            <person name="Zhu Q."/>
            <person name="Hogenkamp D."/>
            <person name="Dixit R."/>
            <person name="Oppert B."/>
            <person name="Jiang H."/>
            <person name="Zou Z."/>
            <person name="Marshall J."/>
            <person name="Elpidina E."/>
            <person name="Vinokurov K."/>
            <person name="Oppert C."/>
            <person name="Zou Z."/>
            <person name="Evans J."/>
            <person name="Lu Z."/>
            <person name="Zhao P."/>
            <person name="Sumathipala N."/>
            <person name="Altincicek B."/>
            <person name="Vilcinskas A."/>
            <person name="Williams M."/>
            <person name="Hultmark D."/>
            <person name="Hetru C."/>
            <person name="Jiang H."/>
            <person name="Grimmelikhuijzen C.J."/>
            <person name="Hauser F."/>
            <person name="Cazzamali G."/>
            <person name="Williamson M."/>
            <person name="Park Y."/>
            <person name="Li B."/>
            <person name="Tanaka Y."/>
            <person name="Predel R."/>
            <person name="Neupert S."/>
            <person name="Schachtner J."/>
            <person name="Verleyen P."/>
            <person name="Raible F."/>
            <person name="Bork P."/>
            <person name="Friedrich M."/>
            <person name="Walden K.K."/>
            <person name="Robertson H.M."/>
            <person name="Angeli S."/>
            <person name="Foret S."/>
            <person name="Bucher G."/>
            <person name="Schuetz S."/>
            <person name="Maleszka R."/>
            <person name="Wimmer E.A."/>
            <person name="Beeman R.W."/>
            <person name="Lorenzen M."/>
            <person name="Tomoyasu Y."/>
            <person name="Miller S.C."/>
            <person name="Grossmann D."/>
            <person name="Bucher G."/>
        </authorList>
    </citation>
    <scope>NUCLEOTIDE SEQUENCE [LARGE SCALE GENOMIC DNA]</scope>
    <source>
        <strain evidence="1 2">Georgia GA2</strain>
    </source>
</reference>
<dbReference type="AlphaFoldDB" id="D7ELE6"/>
<keyword evidence="2" id="KW-1185">Reference proteome</keyword>
<organism evidence="1 2">
    <name type="scientific">Tribolium castaneum</name>
    <name type="common">Red flour beetle</name>
    <dbReference type="NCBI Taxonomy" id="7070"/>
    <lineage>
        <taxon>Eukaryota</taxon>
        <taxon>Metazoa</taxon>
        <taxon>Ecdysozoa</taxon>
        <taxon>Arthropoda</taxon>
        <taxon>Hexapoda</taxon>
        <taxon>Insecta</taxon>
        <taxon>Pterygota</taxon>
        <taxon>Neoptera</taxon>
        <taxon>Endopterygota</taxon>
        <taxon>Coleoptera</taxon>
        <taxon>Polyphaga</taxon>
        <taxon>Cucujiformia</taxon>
        <taxon>Tenebrionidae</taxon>
        <taxon>Tenebrionidae incertae sedis</taxon>
        <taxon>Tribolium</taxon>
    </lineage>
</organism>
<reference evidence="1 2" key="2">
    <citation type="journal article" date="2010" name="Nucleic Acids Res.">
        <title>BeetleBase in 2010: revisions to provide comprehensive genomic information for Tribolium castaneum.</title>
        <authorList>
            <person name="Kim H.S."/>
            <person name="Murphy T."/>
            <person name="Xia J."/>
            <person name="Caragea D."/>
            <person name="Park Y."/>
            <person name="Beeman R.W."/>
            <person name="Lorenzen M.D."/>
            <person name="Butcher S."/>
            <person name="Manak J.R."/>
            <person name="Brown S.J."/>
        </authorList>
    </citation>
    <scope>NUCLEOTIDE SEQUENCE [LARGE SCALE GENOMIC DNA]</scope>
    <source>
        <strain evidence="1 2">Georgia GA2</strain>
    </source>
</reference>
<dbReference type="HOGENOM" id="CLU_2149082_0_0_1"/>
<protein>
    <submittedName>
        <fullName evidence="1">Uncharacterized protein</fullName>
    </submittedName>
</protein>
<dbReference type="EMBL" id="KQ972392">
    <property type="protein sequence ID" value="EFA12061.1"/>
    <property type="molecule type" value="Genomic_DNA"/>
</dbReference>
<proteinExistence type="predicted"/>
<gene>
    <name evidence="1" type="primary">GLEAN_12907</name>
    <name evidence="1" type="ORF">TcasGA2_TC012907</name>
</gene>